<protein>
    <submittedName>
        <fullName evidence="1">Uncharacterized protein</fullName>
    </submittedName>
</protein>
<dbReference type="InParanoid" id="A0A0G4EJX9"/>
<dbReference type="AlphaFoldDB" id="A0A0G4EJX9"/>
<dbReference type="PhylomeDB" id="A0A0G4EJX9"/>
<name>A0A0G4EJX9_VITBC</name>
<evidence type="ECO:0000313" key="2">
    <source>
        <dbReference type="Proteomes" id="UP000041254"/>
    </source>
</evidence>
<organism evidence="1 2">
    <name type="scientific">Vitrella brassicaformis (strain CCMP3155)</name>
    <dbReference type="NCBI Taxonomy" id="1169540"/>
    <lineage>
        <taxon>Eukaryota</taxon>
        <taxon>Sar</taxon>
        <taxon>Alveolata</taxon>
        <taxon>Colpodellida</taxon>
        <taxon>Vitrellaceae</taxon>
        <taxon>Vitrella</taxon>
    </lineage>
</organism>
<reference evidence="1 2" key="1">
    <citation type="submission" date="2014-11" db="EMBL/GenBank/DDBJ databases">
        <authorList>
            <person name="Zhu J."/>
            <person name="Qi W."/>
            <person name="Song R."/>
        </authorList>
    </citation>
    <scope>NUCLEOTIDE SEQUENCE [LARGE SCALE GENOMIC DNA]</scope>
</reference>
<dbReference type="Proteomes" id="UP000041254">
    <property type="component" value="Unassembled WGS sequence"/>
</dbReference>
<dbReference type="VEuPathDB" id="CryptoDB:Vbra_3856"/>
<evidence type="ECO:0000313" key="1">
    <source>
        <dbReference type="EMBL" id="CEL96820.1"/>
    </source>
</evidence>
<sequence length="458" mass="50660">MSDRLLFDSIVGAALASSSLSSASAAAAQPQPQPQSTARIYPASSNQIGTRVWMVSAKKKEDRKEAWVKAKVYKREVASSGAARVFLKEEVSSGSGEEFCVVIPHVTTTSPRDQQVRFVYVETKPLPERGNRVEPVPGYSDTILKSLIDAELRTKGIDDIIDYDLDLPSSTDLLLRLLYVIQNSGEWDEWKPICRVACHQGRFYGPKMVLRWGAVMGVGSRALFDSRCAALRQLSLIFWQLCELVTNDMQLVCTSDGQELLGGERLNVCTLESLRYNSPFRASFDPDNPVCEYMSKMYNMKKAGPYNTVVSRVAYNVLPVLNIDLSLDPTIDMIPKMMAKQRLRQLATREVPVWGRHTVATCQSPEGSVGRVIVLQGDQPGDTFEEEVFIDSTMSSFGALSSAYGYLYTTERPVAGKAGAAQFPRTLRVVREVMGKDALIVLSVEVGLRASQIDSLTD</sequence>
<proteinExistence type="predicted"/>
<gene>
    <name evidence="1" type="ORF">Vbra_3856</name>
</gene>
<accession>A0A0G4EJX9</accession>
<keyword evidence="2" id="KW-1185">Reference proteome</keyword>
<dbReference type="EMBL" id="CDMY01000247">
    <property type="protein sequence ID" value="CEL96820.1"/>
    <property type="molecule type" value="Genomic_DNA"/>
</dbReference>